<evidence type="ECO:0000313" key="1">
    <source>
        <dbReference type="EMBL" id="SFG68030.1"/>
    </source>
</evidence>
<reference evidence="1 2" key="1">
    <citation type="submission" date="2016-10" db="EMBL/GenBank/DDBJ databases">
        <authorList>
            <person name="de Groot N.N."/>
        </authorList>
    </citation>
    <scope>NUCLEOTIDE SEQUENCE [LARGE SCALE GENOMIC DNA]</scope>
    <source>
        <strain evidence="1 2">DSM 18684</strain>
    </source>
</reference>
<proteinExistence type="predicted"/>
<dbReference type="STRING" id="414048.SAMN04489864_101576"/>
<dbReference type="EMBL" id="FOPP01000001">
    <property type="protein sequence ID" value="SFG68030.1"/>
    <property type="molecule type" value="Genomic_DNA"/>
</dbReference>
<dbReference type="Proteomes" id="UP000199666">
    <property type="component" value="Unassembled WGS sequence"/>
</dbReference>
<sequence>MAKNSGKGTLSVPTVIQKQKKEKSINSIFSLKEGQVHPTLHVINYSEGGWVIVSGDDRMENLILLLYTHNTFDINYPGII</sequence>
<dbReference type="AlphaFoldDB" id="A0A1I2TT44"/>
<accession>A0A1I2TT44</accession>
<keyword evidence="2" id="KW-1185">Reference proteome</keyword>
<name>A0A1I2TT44_9SPHI</name>
<dbReference type="InterPro" id="IPR044934">
    <property type="entry name" value="Streptopain_sf"/>
</dbReference>
<organism evidence="1 2">
    <name type="scientific">Pedobacter insulae</name>
    <dbReference type="NCBI Taxonomy" id="414048"/>
    <lineage>
        <taxon>Bacteria</taxon>
        <taxon>Pseudomonadati</taxon>
        <taxon>Bacteroidota</taxon>
        <taxon>Sphingobacteriia</taxon>
        <taxon>Sphingobacteriales</taxon>
        <taxon>Sphingobacteriaceae</taxon>
        <taxon>Pedobacter</taxon>
    </lineage>
</organism>
<gene>
    <name evidence="1" type="ORF">SAMN04489864_101576</name>
</gene>
<dbReference type="Gene3D" id="3.90.70.50">
    <property type="entry name" value="Peptidase C10, streptopain"/>
    <property type="match status" value="1"/>
</dbReference>
<evidence type="ECO:0000313" key="2">
    <source>
        <dbReference type="Proteomes" id="UP000199666"/>
    </source>
</evidence>
<dbReference type="OrthoDB" id="2235251at2"/>
<dbReference type="RefSeq" id="WP_090992038.1">
    <property type="nucleotide sequence ID" value="NZ_FOPP01000001.1"/>
</dbReference>
<protein>
    <submittedName>
        <fullName evidence="1">Spi protease inhibitor</fullName>
    </submittedName>
</protein>